<comment type="caution">
    <text evidence="1">The sequence shown here is derived from an EMBL/GenBank/DDBJ whole genome shotgun (WGS) entry which is preliminary data.</text>
</comment>
<dbReference type="Proteomes" id="UP001056120">
    <property type="component" value="Linkage Group LG17"/>
</dbReference>
<gene>
    <name evidence="1" type="ORF">L1987_53489</name>
</gene>
<evidence type="ECO:0000313" key="2">
    <source>
        <dbReference type="Proteomes" id="UP001056120"/>
    </source>
</evidence>
<proteinExistence type="predicted"/>
<organism evidence="1 2">
    <name type="scientific">Smallanthus sonchifolius</name>
    <dbReference type="NCBI Taxonomy" id="185202"/>
    <lineage>
        <taxon>Eukaryota</taxon>
        <taxon>Viridiplantae</taxon>
        <taxon>Streptophyta</taxon>
        <taxon>Embryophyta</taxon>
        <taxon>Tracheophyta</taxon>
        <taxon>Spermatophyta</taxon>
        <taxon>Magnoliopsida</taxon>
        <taxon>eudicotyledons</taxon>
        <taxon>Gunneridae</taxon>
        <taxon>Pentapetalae</taxon>
        <taxon>asterids</taxon>
        <taxon>campanulids</taxon>
        <taxon>Asterales</taxon>
        <taxon>Asteraceae</taxon>
        <taxon>Asteroideae</taxon>
        <taxon>Heliantheae alliance</taxon>
        <taxon>Millerieae</taxon>
        <taxon>Smallanthus</taxon>
    </lineage>
</organism>
<keyword evidence="2" id="KW-1185">Reference proteome</keyword>
<reference evidence="1 2" key="2">
    <citation type="journal article" date="2022" name="Mol. Ecol. Resour.">
        <title>The genomes of chicory, endive, great burdock and yacon provide insights into Asteraceae paleo-polyploidization history and plant inulin production.</title>
        <authorList>
            <person name="Fan W."/>
            <person name="Wang S."/>
            <person name="Wang H."/>
            <person name="Wang A."/>
            <person name="Jiang F."/>
            <person name="Liu H."/>
            <person name="Zhao H."/>
            <person name="Xu D."/>
            <person name="Zhang Y."/>
        </authorList>
    </citation>
    <scope>NUCLEOTIDE SEQUENCE [LARGE SCALE GENOMIC DNA]</scope>
    <source>
        <strain evidence="2">cv. Yunnan</strain>
        <tissue evidence="1">Leaves</tissue>
    </source>
</reference>
<name>A0ACB9EWG4_9ASTR</name>
<accession>A0ACB9EWG4</accession>
<reference evidence="2" key="1">
    <citation type="journal article" date="2022" name="Mol. Ecol. Resour.">
        <title>The genomes of chicory, endive, great burdock and yacon provide insights into Asteraceae palaeo-polyploidization history and plant inulin production.</title>
        <authorList>
            <person name="Fan W."/>
            <person name="Wang S."/>
            <person name="Wang H."/>
            <person name="Wang A."/>
            <person name="Jiang F."/>
            <person name="Liu H."/>
            <person name="Zhao H."/>
            <person name="Xu D."/>
            <person name="Zhang Y."/>
        </authorList>
    </citation>
    <scope>NUCLEOTIDE SEQUENCE [LARGE SCALE GENOMIC DNA]</scope>
    <source>
        <strain evidence="2">cv. Yunnan</strain>
    </source>
</reference>
<protein>
    <submittedName>
        <fullName evidence="1">Uncharacterized protein</fullName>
    </submittedName>
</protein>
<sequence>MRPPLNNSPLSGVQKLFDLNMSGHVNEDEQTFDDVEADEVVQVTDLLLEEKPRGHINEDEQTFDDVEADEVVQVTDLLLEENPRG</sequence>
<evidence type="ECO:0000313" key="1">
    <source>
        <dbReference type="EMBL" id="KAI3763041.1"/>
    </source>
</evidence>
<dbReference type="EMBL" id="CM042034">
    <property type="protein sequence ID" value="KAI3763041.1"/>
    <property type="molecule type" value="Genomic_DNA"/>
</dbReference>